<keyword evidence="4" id="KW-0548">Nucleotidyltransferase</keyword>
<organism evidence="4 5">
    <name type="scientific">Pyrinomonas methylaliphatogenes</name>
    <dbReference type="NCBI Taxonomy" id="454194"/>
    <lineage>
        <taxon>Bacteria</taxon>
        <taxon>Pseudomonadati</taxon>
        <taxon>Acidobacteriota</taxon>
        <taxon>Blastocatellia</taxon>
        <taxon>Blastocatellales</taxon>
        <taxon>Pyrinomonadaceae</taxon>
        <taxon>Pyrinomonas</taxon>
    </lineage>
</organism>
<accession>A0A0B6WZU2</accession>
<evidence type="ECO:0000313" key="5">
    <source>
        <dbReference type="Proteomes" id="UP000031518"/>
    </source>
</evidence>
<comment type="subunit">
    <text evidence="2">DNA polymerase III contains a core (composed of alpha, epsilon and theta chains) that associates with a tau subunit. This core dimerizes to form the POLIII' complex. PolIII' associates with the gamma complex (composed of gamma, delta, delta', psi and chi chains) and with the beta chain to form the complete DNA polymerase III complex.</text>
</comment>
<dbReference type="EMBL" id="CBXV010000006">
    <property type="protein sequence ID" value="CDM65680.1"/>
    <property type="molecule type" value="Genomic_DNA"/>
</dbReference>
<keyword evidence="4" id="KW-0808">Transferase</keyword>
<name>A0A0B6WZU2_9BACT</name>
<dbReference type="Proteomes" id="UP000031518">
    <property type="component" value="Unassembled WGS sequence"/>
</dbReference>
<keyword evidence="5" id="KW-1185">Reference proteome</keyword>
<dbReference type="SUPFAM" id="SSF53098">
    <property type="entry name" value="Ribonuclease H-like"/>
    <property type="match status" value="1"/>
</dbReference>
<dbReference type="GO" id="GO:0005829">
    <property type="term" value="C:cytosol"/>
    <property type="evidence" value="ECO:0007669"/>
    <property type="project" value="TreeGrafter"/>
</dbReference>
<evidence type="ECO:0000259" key="3">
    <source>
        <dbReference type="SMART" id="SM00479"/>
    </source>
</evidence>
<dbReference type="GO" id="GO:0003887">
    <property type="term" value="F:DNA-directed DNA polymerase activity"/>
    <property type="evidence" value="ECO:0007669"/>
    <property type="project" value="UniProtKB-EC"/>
</dbReference>
<dbReference type="InterPro" id="IPR036397">
    <property type="entry name" value="RNaseH_sf"/>
</dbReference>
<dbReference type="CDD" id="cd06127">
    <property type="entry name" value="DEDDh"/>
    <property type="match status" value="1"/>
</dbReference>
<dbReference type="PANTHER" id="PTHR30231:SF41">
    <property type="entry name" value="DNA POLYMERASE III SUBUNIT EPSILON"/>
    <property type="match status" value="1"/>
</dbReference>
<dbReference type="InterPro" id="IPR013520">
    <property type="entry name" value="Ribonucl_H"/>
</dbReference>
<reference evidence="4 5" key="1">
    <citation type="submission" date="2013-12" db="EMBL/GenBank/DDBJ databases">
        <authorList>
            <person name="Stott M."/>
        </authorList>
    </citation>
    <scope>NUCLEOTIDE SEQUENCE [LARGE SCALE GENOMIC DNA]</scope>
    <source>
        <strain evidence="4 5">K22</strain>
    </source>
</reference>
<dbReference type="NCBIfam" id="TIGR00573">
    <property type="entry name" value="dnaq"/>
    <property type="match status" value="1"/>
</dbReference>
<dbReference type="GO" id="GO:0008408">
    <property type="term" value="F:3'-5' exonuclease activity"/>
    <property type="evidence" value="ECO:0007669"/>
    <property type="project" value="TreeGrafter"/>
</dbReference>
<dbReference type="Pfam" id="PF00929">
    <property type="entry name" value="RNase_T"/>
    <property type="match status" value="1"/>
</dbReference>
<protein>
    <submittedName>
        <fullName evidence="4">Exonuclease, DNA polymerase III, epsilon subunit family</fullName>
        <ecNumber evidence="4">2.7.7.7</ecNumber>
    </submittedName>
</protein>
<dbReference type="InterPro" id="IPR006054">
    <property type="entry name" value="DnaQ"/>
</dbReference>
<evidence type="ECO:0000256" key="1">
    <source>
        <dbReference type="ARBA" id="ARBA00025483"/>
    </source>
</evidence>
<sequence>MPPYRNLIPSSELAQEMVELAHRFGGRVPATIAADQILQIRHLDARTATLLIADLLHGDPRVRMTANGEIEIIANNATHSILEATEFVVVDVETTGTRTPPCRIMEIGAYRIKDGDIVDEFHRLVNPEAPIPPFIAALTGITDALVARAPRFAEIVHDWLEFAGLSILVAHNAAFDLRFLNHEIERLFPGYRLANESLCTIKLAKRLVPGLPSYRLRSLAEHFQISITNHHRATSDAYATAQIFLRLLERARASALNPPIALST</sequence>
<keyword evidence="4" id="KW-0269">Exonuclease</keyword>
<comment type="function">
    <text evidence="1">DNA polymerase III is a complex, multichain enzyme responsible for most of the replicative synthesis in bacteria. The epsilon subunit contain the editing function and is a proofreading 3'-5' exonuclease.</text>
</comment>
<dbReference type="InterPro" id="IPR012337">
    <property type="entry name" value="RNaseH-like_sf"/>
</dbReference>
<feature type="domain" description="Exonuclease" evidence="3">
    <location>
        <begin position="86"/>
        <end position="253"/>
    </location>
</feature>
<evidence type="ECO:0000256" key="2">
    <source>
        <dbReference type="ARBA" id="ARBA00026073"/>
    </source>
</evidence>
<dbReference type="STRING" id="454194.PYK22_01685"/>
<gene>
    <name evidence="4" type="ORF">PYK22_01685</name>
</gene>
<keyword evidence="4" id="KW-0540">Nuclease</keyword>
<dbReference type="SMART" id="SM00479">
    <property type="entry name" value="EXOIII"/>
    <property type="match status" value="1"/>
</dbReference>
<dbReference type="EC" id="2.7.7.7" evidence="4"/>
<dbReference type="FunFam" id="3.30.420.10:FF:000045">
    <property type="entry name" value="3'-5' exonuclease DinG"/>
    <property type="match status" value="1"/>
</dbReference>
<reference evidence="4 5" key="2">
    <citation type="submission" date="2015-01" db="EMBL/GenBank/DDBJ databases">
        <title>Complete genome sequence of Pyrinomonas methylaliphatogenes type strain K22T.</title>
        <authorList>
            <person name="Lee K.C.Y."/>
            <person name="Power J.F."/>
            <person name="Dunfield P.F."/>
            <person name="Morgan X.C."/>
            <person name="Huttenhower C."/>
            <person name="Stott M.B."/>
        </authorList>
    </citation>
    <scope>NUCLEOTIDE SEQUENCE [LARGE SCALE GENOMIC DNA]</scope>
    <source>
        <strain evidence="4 5">K22</strain>
    </source>
</reference>
<proteinExistence type="predicted"/>
<keyword evidence="4" id="KW-0378">Hydrolase</keyword>
<dbReference type="Gene3D" id="1.20.5.140">
    <property type="match status" value="1"/>
</dbReference>
<evidence type="ECO:0000313" key="4">
    <source>
        <dbReference type="EMBL" id="CDM65680.1"/>
    </source>
</evidence>
<dbReference type="AlphaFoldDB" id="A0A0B6WZU2"/>
<dbReference type="GO" id="GO:0045004">
    <property type="term" value="P:DNA replication proofreading"/>
    <property type="evidence" value="ECO:0007669"/>
    <property type="project" value="TreeGrafter"/>
</dbReference>
<dbReference type="Gene3D" id="3.30.420.10">
    <property type="entry name" value="Ribonuclease H-like superfamily/Ribonuclease H"/>
    <property type="match status" value="1"/>
</dbReference>
<dbReference type="GO" id="GO:0003677">
    <property type="term" value="F:DNA binding"/>
    <property type="evidence" value="ECO:0007669"/>
    <property type="project" value="InterPro"/>
</dbReference>
<dbReference type="PANTHER" id="PTHR30231">
    <property type="entry name" value="DNA POLYMERASE III SUBUNIT EPSILON"/>
    <property type="match status" value="1"/>
</dbReference>